<gene>
    <name evidence="1" type="ORF">C4D60_Mb01t12090</name>
</gene>
<protein>
    <submittedName>
        <fullName evidence="1">Uncharacterized protein</fullName>
    </submittedName>
</protein>
<evidence type="ECO:0000313" key="2">
    <source>
        <dbReference type="Proteomes" id="UP000317650"/>
    </source>
</evidence>
<reference evidence="1 2" key="1">
    <citation type="journal article" date="2019" name="Nat. Plants">
        <title>Genome sequencing of Musa balbisiana reveals subgenome evolution and function divergence in polyploid bananas.</title>
        <authorList>
            <person name="Yao X."/>
        </authorList>
    </citation>
    <scope>NUCLEOTIDE SEQUENCE [LARGE SCALE GENOMIC DNA]</scope>
    <source>
        <strain evidence="2">cv. DH-PKW</strain>
        <tissue evidence="1">Leaves</tissue>
    </source>
</reference>
<proteinExistence type="predicted"/>
<comment type="caution">
    <text evidence="1">The sequence shown here is derived from an EMBL/GenBank/DDBJ whole genome shotgun (WGS) entry which is preliminary data.</text>
</comment>
<dbReference type="Proteomes" id="UP000317650">
    <property type="component" value="Chromosome 1"/>
</dbReference>
<name>A0A4S8JLV7_MUSBA</name>
<sequence>MRCVLRLRETSSMKILHQAVSDGTTIKTNSLRTGAGLSIHARAFRKSLLPIAAKKIPRLGPVDVSEGDSVHREGSTGWLFLEEERRGNERGGGEGSREARGYKVPSSSLNPIAPYGLARLRNKGSRILKDGVSALVLACGVRVGADGRYKIWCCIGNPLALHSAACFRGQLLHSAVLSRGLELMEPIIGPCMPSRSDLSTTPSNFFSILTTPSLW</sequence>
<keyword evidence="2" id="KW-1185">Reference proteome</keyword>
<dbReference type="AlphaFoldDB" id="A0A4S8JLV7"/>
<organism evidence="1 2">
    <name type="scientific">Musa balbisiana</name>
    <name type="common">Banana</name>
    <dbReference type="NCBI Taxonomy" id="52838"/>
    <lineage>
        <taxon>Eukaryota</taxon>
        <taxon>Viridiplantae</taxon>
        <taxon>Streptophyta</taxon>
        <taxon>Embryophyta</taxon>
        <taxon>Tracheophyta</taxon>
        <taxon>Spermatophyta</taxon>
        <taxon>Magnoliopsida</taxon>
        <taxon>Liliopsida</taxon>
        <taxon>Zingiberales</taxon>
        <taxon>Musaceae</taxon>
        <taxon>Musa</taxon>
    </lineage>
</organism>
<accession>A0A4S8JLV7</accession>
<dbReference type="EMBL" id="PYDT01000004">
    <property type="protein sequence ID" value="THU63091.1"/>
    <property type="molecule type" value="Genomic_DNA"/>
</dbReference>
<evidence type="ECO:0000313" key="1">
    <source>
        <dbReference type="EMBL" id="THU63091.1"/>
    </source>
</evidence>